<feature type="coiled-coil region" evidence="3">
    <location>
        <begin position="163"/>
        <end position="190"/>
    </location>
</feature>
<comment type="caution">
    <text evidence="6">The sequence shown here is derived from an EMBL/GenBank/DDBJ whole genome shotgun (WGS) entry which is preliminary data.</text>
</comment>
<dbReference type="Pfam" id="PF13682">
    <property type="entry name" value="CZB"/>
    <property type="match status" value="1"/>
</dbReference>
<evidence type="ECO:0000256" key="2">
    <source>
        <dbReference type="PROSITE-ProRule" id="PRU00284"/>
    </source>
</evidence>
<feature type="compositionally biased region" description="Basic and acidic residues" evidence="4">
    <location>
        <begin position="427"/>
        <end position="438"/>
    </location>
</feature>
<evidence type="ECO:0000256" key="1">
    <source>
        <dbReference type="ARBA" id="ARBA00023224"/>
    </source>
</evidence>
<evidence type="ECO:0000313" key="6">
    <source>
        <dbReference type="EMBL" id="ETD22749.1"/>
    </source>
</evidence>
<dbReference type="RefSeq" id="WP_023928283.1">
    <property type="nucleotide sequence ID" value="NZ_KI669455.1"/>
</dbReference>
<dbReference type="PANTHER" id="PTHR32089">
    <property type="entry name" value="METHYL-ACCEPTING CHEMOTAXIS PROTEIN MCPB"/>
    <property type="match status" value="1"/>
</dbReference>
<dbReference type="Proteomes" id="UP000018731">
    <property type="component" value="Unassembled WGS sequence"/>
</dbReference>
<dbReference type="SUPFAM" id="SSF58104">
    <property type="entry name" value="Methyl-accepting chemotaxis protein (MCP) signaling domain"/>
    <property type="match status" value="1"/>
</dbReference>
<dbReference type="PANTHER" id="PTHR32089:SF112">
    <property type="entry name" value="LYSOZYME-LIKE PROTEIN-RELATED"/>
    <property type="match status" value="1"/>
</dbReference>
<gene>
    <name evidence="6" type="ORF">HMPREF2086_01548</name>
</gene>
<evidence type="ECO:0000313" key="7">
    <source>
        <dbReference type="Proteomes" id="UP000018731"/>
    </source>
</evidence>
<sequence length="465" mass="50710">MFGSSSETKAALQKQVAENQALKAEVEHYKKIASFGFDEALVGVKNGEAVFANSVALSLGNLPDFIRALGELGDGHSVISVGGKNFSLKSQNIDGVVFYRFVQEGSKRDSDDGVDLLATYHKSLKDGIVGVQSSLQNILEQSKKIQVGAEHNEEELAEVGKVSQKAEESIKELYESMQNATNIANSLAQRSNEITNVVSLIDDIAEQTNLLALNAAIEAARAGEHGRGFAVVADEVRKLAEKTQKATKEIAIVVKSMQQEASDIQTTTEETSTFTAEVKANVEDIYAKSNLAINTVKLAKNALRSCNNEVFCTLAKLDHTVFKNNLYALVFGLSDSFNQVPHTNCRLGKWYYEGDGKEHFAMTAGYRDLEPFHAQVHTQANSLAEAIMSKQNPPKSFIDEKVVGMEKGSEGVMSCLDKMLAEKVDSVQQERADIRDARQNMAQASTQTQPKPAESKEPEVQAPKA</sequence>
<dbReference type="SMART" id="SM00283">
    <property type="entry name" value="MA"/>
    <property type="match status" value="1"/>
</dbReference>
<name>V8C5V6_9HELI</name>
<feature type="domain" description="Methyl-accepting transducer" evidence="5">
    <location>
        <begin position="133"/>
        <end position="285"/>
    </location>
</feature>
<dbReference type="PROSITE" id="PS50111">
    <property type="entry name" value="CHEMOTAXIS_TRANSDUC_2"/>
    <property type="match status" value="1"/>
</dbReference>
<dbReference type="InterPro" id="IPR004089">
    <property type="entry name" value="MCPsignal_dom"/>
</dbReference>
<dbReference type="Gene3D" id="1.10.287.950">
    <property type="entry name" value="Methyl-accepting chemotaxis protein"/>
    <property type="match status" value="1"/>
</dbReference>
<proteinExistence type="predicted"/>
<dbReference type="HOGENOM" id="CLU_000445_21_0_7"/>
<feature type="region of interest" description="Disordered" evidence="4">
    <location>
        <begin position="427"/>
        <end position="465"/>
    </location>
</feature>
<dbReference type="Gene3D" id="1.20.120.30">
    <property type="entry name" value="Aspartate receptor, ligand-binding domain"/>
    <property type="match status" value="1"/>
</dbReference>
<dbReference type="eggNOG" id="COG0840">
    <property type="taxonomic scope" value="Bacteria"/>
</dbReference>
<reference evidence="6 7" key="1">
    <citation type="journal article" date="2014" name="Genome Announc.">
        <title>Draft genome sequences of six enterohepatic helicobacter species isolated from humans and one from rhesus macaques.</title>
        <authorList>
            <person name="Shen Z."/>
            <person name="Sheh A."/>
            <person name="Young S.K."/>
            <person name="Abouelliel A."/>
            <person name="Ward D.V."/>
            <person name="Earl A.M."/>
            <person name="Fox J.G."/>
        </authorList>
    </citation>
    <scope>NUCLEOTIDE SEQUENCE [LARGE SCALE GENOMIC DNA]</scope>
    <source>
        <strain evidence="6 7">MIT 99-5501</strain>
    </source>
</reference>
<dbReference type="GO" id="GO:0007165">
    <property type="term" value="P:signal transduction"/>
    <property type="evidence" value="ECO:0007669"/>
    <property type="project" value="UniProtKB-KW"/>
</dbReference>
<dbReference type="OrthoDB" id="9765597at2"/>
<keyword evidence="7" id="KW-1185">Reference proteome</keyword>
<dbReference type="PATRIC" id="fig|1357400.3.peg.2082"/>
<keyword evidence="1 2" id="KW-0807">Transducer</keyword>
<dbReference type="EMBL" id="AZJI01000007">
    <property type="protein sequence ID" value="ETD22749.1"/>
    <property type="molecule type" value="Genomic_DNA"/>
</dbReference>
<dbReference type="Pfam" id="PF00015">
    <property type="entry name" value="MCPsignal"/>
    <property type="match status" value="1"/>
</dbReference>
<evidence type="ECO:0000259" key="5">
    <source>
        <dbReference type="PROSITE" id="PS50111"/>
    </source>
</evidence>
<dbReference type="AlphaFoldDB" id="V8C5V6"/>
<accession>V8C5V6</accession>
<evidence type="ECO:0000256" key="4">
    <source>
        <dbReference type="SAM" id="MobiDB-lite"/>
    </source>
</evidence>
<protein>
    <recommendedName>
        <fullName evidence="5">Methyl-accepting transducer domain-containing protein</fullName>
    </recommendedName>
</protein>
<keyword evidence="3" id="KW-0175">Coiled coil</keyword>
<feature type="compositionally biased region" description="Polar residues" evidence="4">
    <location>
        <begin position="440"/>
        <end position="450"/>
    </location>
</feature>
<dbReference type="InterPro" id="IPR025991">
    <property type="entry name" value="Chemoreceptor_zinc-bind_dom"/>
</dbReference>
<organism evidence="6 7">
    <name type="scientific">Helicobacter macacae MIT 99-5501</name>
    <dbReference type="NCBI Taxonomy" id="1357400"/>
    <lineage>
        <taxon>Bacteria</taxon>
        <taxon>Pseudomonadati</taxon>
        <taxon>Campylobacterota</taxon>
        <taxon>Epsilonproteobacteria</taxon>
        <taxon>Campylobacterales</taxon>
        <taxon>Helicobacteraceae</taxon>
        <taxon>Helicobacter</taxon>
    </lineage>
</organism>
<dbReference type="STRING" id="1357400.HMPREF2086_01548"/>
<dbReference type="GO" id="GO:0016020">
    <property type="term" value="C:membrane"/>
    <property type="evidence" value="ECO:0007669"/>
    <property type="project" value="InterPro"/>
</dbReference>
<evidence type="ECO:0000256" key="3">
    <source>
        <dbReference type="SAM" id="Coils"/>
    </source>
</evidence>